<accession>A0ABN7PME7</accession>
<proteinExistence type="predicted"/>
<dbReference type="Gene3D" id="3.15.10.30">
    <property type="entry name" value="Haemolymph juvenile hormone binding protein"/>
    <property type="match status" value="1"/>
</dbReference>
<name>A0ABN7PME7_TIMPD</name>
<protein>
    <recommendedName>
        <fullName evidence="3">tRNA exportin</fullName>
    </recommendedName>
</protein>
<sequence>LGGVAAILRGTVSSKRKDDLDYLTVESLNLDLNIKTVRMIVKKVFNNNRILTVSEPVLALCSDQAVVPVAEATNLFLRENGHEVLKVMMPQLRTKLETIFVQVCNSLLKHVPTQMFLVE</sequence>
<dbReference type="EMBL" id="CAJPIN010085276">
    <property type="protein sequence ID" value="CAG2068254.1"/>
    <property type="molecule type" value="Genomic_DNA"/>
</dbReference>
<reference evidence="1" key="1">
    <citation type="submission" date="2021-03" db="EMBL/GenBank/DDBJ databases">
        <authorList>
            <person name="Tran Van P."/>
        </authorList>
    </citation>
    <scope>NUCLEOTIDE SEQUENCE</scope>
</reference>
<comment type="caution">
    <text evidence="1">The sequence shown here is derived from an EMBL/GenBank/DDBJ whole genome shotgun (WGS) entry which is preliminary data.</text>
</comment>
<organism evidence="1 2">
    <name type="scientific">Timema podura</name>
    <name type="common">Walking stick</name>
    <dbReference type="NCBI Taxonomy" id="61482"/>
    <lineage>
        <taxon>Eukaryota</taxon>
        <taxon>Metazoa</taxon>
        <taxon>Ecdysozoa</taxon>
        <taxon>Arthropoda</taxon>
        <taxon>Hexapoda</taxon>
        <taxon>Insecta</taxon>
        <taxon>Pterygota</taxon>
        <taxon>Neoptera</taxon>
        <taxon>Polyneoptera</taxon>
        <taxon>Phasmatodea</taxon>
        <taxon>Timematodea</taxon>
        <taxon>Timematoidea</taxon>
        <taxon>Timematidae</taxon>
        <taxon>Timema</taxon>
    </lineage>
</organism>
<keyword evidence="2" id="KW-1185">Reference proteome</keyword>
<gene>
    <name evidence="1" type="ORF">TPAB3V08_LOCUS15197</name>
</gene>
<dbReference type="InterPro" id="IPR010562">
    <property type="entry name" value="Haemolymph_juvenile_hormone-bd"/>
</dbReference>
<evidence type="ECO:0008006" key="3">
    <source>
        <dbReference type="Google" id="ProtNLM"/>
    </source>
</evidence>
<feature type="non-terminal residue" evidence="1">
    <location>
        <position position="1"/>
    </location>
</feature>
<evidence type="ECO:0000313" key="1">
    <source>
        <dbReference type="EMBL" id="CAG2068254.1"/>
    </source>
</evidence>
<dbReference type="InterPro" id="IPR038606">
    <property type="entry name" value="To_sf"/>
</dbReference>
<dbReference type="Proteomes" id="UP001153148">
    <property type="component" value="Unassembled WGS sequence"/>
</dbReference>
<evidence type="ECO:0000313" key="2">
    <source>
        <dbReference type="Proteomes" id="UP001153148"/>
    </source>
</evidence>
<dbReference type="Pfam" id="PF06585">
    <property type="entry name" value="JHBP"/>
    <property type="match status" value="1"/>
</dbReference>